<protein>
    <submittedName>
        <fullName evidence="1">Uncharacterized protein</fullName>
    </submittedName>
</protein>
<dbReference type="AlphaFoldDB" id="A0A2P2N7G8"/>
<proteinExistence type="predicted"/>
<evidence type="ECO:0000313" key="1">
    <source>
        <dbReference type="EMBL" id="MBX38422.1"/>
    </source>
</evidence>
<sequence length="29" mass="3436">MNNLFSPLDFFTGNQESKRGITKRMRPFC</sequence>
<name>A0A2P2N7G8_RHIMU</name>
<accession>A0A2P2N7G8</accession>
<organism evidence="1">
    <name type="scientific">Rhizophora mucronata</name>
    <name type="common">Asiatic mangrove</name>
    <dbReference type="NCBI Taxonomy" id="61149"/>
    <lineage>
        <taxon>Eukaryota</taxon>
        <taxon>Viridiplantae</taxon>
        <taxon>Streptophyta</taxon>
        <taxon>Embryophyta</taxon>
        <taxon>Tracheophyta</taxon>
        <taxon>Spermatophyta</taxon>
        <taxon>Magnoliopsida</taxon>
        <taxon>eudicotyledons</taxon>
        <taxon>Gunneridae</taxon>
        <taxon>Pentapetalae</taxon>
        <taxon>rosids</taxon>
        <taxon>fabids</taxon>
        <taxon>Malpighiales</taxon>
        <taxon>Rhizophoraceae</taxon>
        <taxon>Rhizophora</taxon>
    </lineage>
</organism>
<reference evidence="1" key="1">
    <citation type="submission" date="2018-02" db="EMBL/GenBank/DDBJ databases">
        <title>Rhizophora mucronata_Transcriptome.</title>
        <authorList>
            <person name="Meera S.P."/>
            <person name="Sreeshan A."/>
            <person name="Augustine A."/>
        </authorList>
    </citation>
    <scope>NUCLEOTIDE SEQUENCE</scope>
    <source>
        <tissue evidence="1">Leaf</tissue>
    </source>
</reference>
<dbReference type="EMBL" id="GGEC01057938">
    <property type="protein sequence ID" value="MBX38422.1"/>
    <property type="molecule type" value="Transcribed_RNA"/>
</dbReference>